<dbReference type="InterPro" id="IPR011990">
    <property type="entry name" value="TPR-like_helical_dom_sf"/>
</dbReference>
<comment type="similarity">
    <text evidence="3">Belongs to the TTC27 family.</text>
</comment>
<dbReference type="SMART" id="SM00028">
    <property type="entry name" value="TPR"/>
    <property type="match status" value="4"/>
</dbReference>
<dbReference type="OrthoDB" id="1936594at2759"/>
<dbReference type="Gene3D" id="1.25.40.10">
    <property type="entry name" value="Tetratricopeptide repeat domain"/>
    <property type="match status" value="1"/>
</dbReference>
<feature type="repeat" description="TPR" evidence="4">
    <location>
        <begin position="490"/>
        <end position="523"/>
    </location>
</feature>
<dbReference type="PANTHER" id="PTHR16193:SF0">
    <property type="entry name" value="TETRATRICOPEPTIDE REPEAT PROTEIN 27"/>
    <property type="match status" value="1"/>
</dbReference>
<keyword evidence="2 4" id="KW-0802">TPR repeat</keyword>
<keyword evidence="1" id="KW-0677">Repeat</keyword>
<organism evidence="7">
    <name type="scientific">Diabrotica virgifera virgifera</name>
    <name type="common">western corn rootworm</name>
    <dbReference type="NCBI Taxonomy" id="50390"/>
    <lineage>
        <taxon>Eukaryota</taxon>
        <taxon>Metazoa</taxon>
        <taxon>Ecdysozoa</taxon>
        <taxon>Arthropoda</taxon>
        <taxon>Hexapoda</taxon>
        <taxon>Insecta</taxon>
        <taxon>Pterygota</taxon>
        <taxon>Neoptera</taxon>
        <taxon>Endopterygota</taxon>
        <taxon>Coleoptera</taxon>
        <taxon>Polyphaga</taxon>
        <taxon>Cucujiformia</taxon>
        <taxon>Chrysomeloidea</taxon>
        <taxon>Chrysomelidae</taxon>
        <taxon>Galerucinae</taxon>
        <taxon>Diabroticina</taxon>
        <taxon>Diabroticites</taxon>
        <taxon>Diabrotica</taxon>
    </lineage>
</organism>
<accession>A0A6P7GBM3</accession>
<dbReference type="InParanoid" id="A0A6P7GBM3"/>
<proteinExistence type="inferred from homology"/>
<dbReference type="FunCoup" id="A0A6P7GBM3">
    <property type="interactions" value="2253"/>
</dbReference>
<sequence length="787" mass="91363">MADIEKALYDFLLVTRQKPKADEEKLQNGTDLEDLNIYLVSDDNWKIFFDRSFDVEQLKTHFSTLQENDRIDCLKFGISCILNFVQCNFTGPDLSKEIKDYLSKDTYDTLNFAKLLSVNNEDININTRYPALLVTSKIIFEHCAVDNMINNWWYWRSILVHQEILEELSPSLLSDADRLYKHFQINPDLSINIKSSLDIEVAQLYLLFRHISKAKEHILSAIELLGIHYDLMGALGKRTKFQEREIAQLSLKVTVTEKDIITRDRGIDDIDDSDVPMDVPINDDVRLNTIEFTEDLGNLAKLGSLEQKLFVTIIKDMLISKPPDELQVEEIMPFIDAILKQKNTFAVRVVTLLLRCKLESKTRRTIERALSQSEEIIKSLLREKPVALKRITDVFGTGMPPVWKIETQYADLLLNIGLVKNALDIYLKIKLWEEVIVCYTILKLRHKAAEVILDQLKEKPTVKLWCLLGDATDDITCYVKAWELSKRRSHRAQRHWGQFLFARKQYEECIPHFEKSVSINPLQSNVWFRLGYAALQTENWQTAATAYRRYTHLEPEAFEAWNNLAQAYIKIGNKRNAHQAILEALKCNFDNWKVWENLLVISCDISNFSDVIRAYHRLLDLKEKYLNVEVLNVLVYHVCHDINDCEGLSSQRYLQKTRELLGRVTALYPNEGYVWELYANLAPAIMLKAQRLQRAYRGYTQGAWDKNPTTCQQMLYVCIKLADIVLDNEVDPKDTLINSIKLNLSSAITAIKKQDWEETRDLVEQVSVHLEKIIDKIKGYHQDKSSS</sequence>
<dbReference type="RefSeq" id="XP_028141750.1">
    <property type="nucleotide sequence ID" value="XM_028285949.1"/>
</dbReference>
<dbReference type="PANTHER" id="PTHR16193">
    <property type="entry name" value="TETRATRICOPEPTIDE REPEAT PROTEIN 27"/>
    <property type="match status" value="1"/>
</dbReference>
<evidence type="ECO:0000313" key="7">
    <source>
        <dbReference type="RefSeq" id="XP_028141750.1"/>
    </source>
</evidence>
<evidence type="ECO:0000256" key="2">
    <source>
        <dbReference type="ARBA" id="ARBA00022803"/>
    </source>
</evidence>
<dbReference type="EnsemblMetazoa" id="XM_028285949.2">
    <property type="protein sequence ID" value="XP_028141750.1"/>
    <property type="gene ID" value="LOC114335671"/>
</dbReference>
<evidence type="ECO:0000313" key="5">
    <source>
        <dbReference type="EnsemblMetazoa" id="XP_028141750.1"/>
    </source>
</evidence>
<evidence type="ECO:0000256" key="4">
    <source>
        <dbReference type="PROSITE-ProRule" id="PRU00339"/>
    </source>
</evidence>
<feature type="repeat" description="TPR" evidence="4">
    <location>
        <begin position="524"/>
        <end position="557"/>
    </location>
</feature>
<reference evidence="7" key="1">
    <citation type="submission" date="2025-04" db="UniProtKB">
        <authorList>
            <consortium name="RefSeq"/>
        </authorList>
    </citation>
    <scope>IDENTIFICATION</scope>
    <source>
        <tissue evidence="7">Whole insect</tissue>
    </source>
</reference>
<evidence type="ECO:0000256" key="3">
    <source>
        <dbReference type="ARBA" id="ARBA00024020"/>
    </source>
</evidence>
<dbReference type="InterPro" id="IPR019734">
    <property type="entry name" value="TPR_rpt"/>
</dbReference>
<dbReference type="SUPFAM" id="SSF48452">
    <property type="entry name" value="TPR-like"/>
    <property type="match status" value="1"/>
</dbReference>
<dbReference type="GeneID" id="114335671"/>
<dbReference type="Pfam" id="PF13181">
    <property type="entry name" value="TPR_8"/>
    <property type="match status" value="1"/>
</dbReference>
<evidence type="ECO:0000256" key="1">
    <source>
        <dbReference type="ARBA" id="ARBA00022737"/>
    </source>
</evidence>
<dbReference type="InterPro" id="IPR044244">
    <property type="entry name" value="TTC27/Emw1"/>
</dbReference>
<gene>
    <name evidence="7" type="primary">LOC114335671</name>
</gene>
<name>A0A6P7GBM3_DIAVI</name>
<dbReference type="AlphaFoldDB" id="A0A6P7GBM3"/>
<evidence type="ECO:0000313" key="6">
    <source>
        <dbReference type="Proteomes" id="UP001652700"/>
    </source>
</evidence>
<keyword evidence="6" id="KW-1185">Reference proteome</keyword>
<dbReference type="PROSITE" id="PS50005">
    <property type="entry name" value="TPR"/>
    <property type="match status" value="2"/>
</dbReference>
<reference evidence="5" key="2">
    <citation type="submission" date="2025-05" db="UniProtKB">
        <authorList>
            <consortium name="EnsemblMetazoa"/>
        </authorList>
    </citation>
    <scope>IDENTIFICATION</scope>
</reference>
<dbReference type="KEGG" id="dvv:114335671"/>
<protein>
    <submittedName>
        <fullName evidence="7">Tetratricopeptide repeat protein 27</fullName>
    </submittedName>
</protein>
<dbReference type="Proteomes" id="UP001652700">
    <property type="component" value="Unplaced"/>
</dbReference>